<comment type="caution">
    <text evidence="7">The sequence shown here is derived from an EMBL/GenBank/DDBJ whole genome shotgun (WGS) entry which is preliminary data.</text>
</comment>
<dbReference type="InterPro" id="IPR018660">
    <property type="entry name" value="MliC"/>
</dbReference>
<evidence type="ECO:0000256" key="4">
    <source>
        <dbReference type="ARBA" id="ARBA00023288"/>
    </source>
</evidence>
<organism evidence="7 8">
    <name type="scientific">Aureimonas populi</name>
    <dbReference type="NCBI Taxonomy" id="1701758"/>
    <lineage>
        <taxon>Bacteria</taxon>
        <taxon>Pseudomonadati</taxon>
        <taxon>Pseudomonadota</taxon>
        <taxon>Alphaproteobacteria</taxon>
        <taxon>Hyphomicrobiales</taxon>
        <taxon>Aurantimonadaceae</taxon>
        <taxon>Aureimonas</taxon>
    </lineage>
</organism>
<keyword evidence="4" id="KW-0449">Lipoprotein</keyword>
<dbReference type="Gene3D" id="2.40.128.200">
    <property type="match status" value="1"/>
</dbReference>
<evidence type="ECO:0000313" key="8">
    <source>
        <dbReference type="Proteomes" id="UP001597371"/>
    </source>
</evidence>
<dbReference type="SUPFAM" id="SSF141488">
    <property type="entry name" value="YdhA-like"/>
    <property type="match status" value="1"/>
</dbReference>
<evidence type="ECO:0000313" key="7">
    <source>
        <dbReference type="EMBL" id="MFD2238399.1"/>
    </source>
</evidence>
<keyword evidence="2" id="KW-0472">Membrane</keyword>
<keyword evidence="8" id="KW-1185">Reference proteome</keyword>
<sequence>MAALWIRPALAGTALAAFATGALALDLDLPGEAQRETIGYACSDEVRRTAEYINIGDNSLALLNPGDGARLFVNVVAASGAKYVSGSSVWWTKGAEATLEDETAGTQAVTCRESAS</sequence>
<dbReference type="Proteomes" id="UP001597371">
    <property type="component" value="Unassembled WGS sequence"/>
</dbReference>
<dbReference type="EMBL" id="JBHUIJ010000016">
    <property type="protein sequence ID" value="MFD2238399.1"/>
    <property type="molecule type" value="Genomic_DNA"/>
</dbReference>
<keyword evidence="3" id="KW-0564">Palmitate</keyword>
<name>A0ABW5CMI9_9HYPH</name>
<feature type="domain" description="C-type lysozyme inhibitor" evidence="6">
    <location>
        <begin position="40"/>
        <end position="105"/>
    </location>
</feature>
<evidence type="ECO:0000256" key="1">
    <source>
        <dbReference type="ARBA" id="ARBA00022729"/>
    </source>
</evidence>
<reference evidence="8" key="1">
    <citation type="journal article" date="2019" name="Int. J. Syst. Evol. Microbiol.">
        <title>The Global Catalogue of Microorganisms (GCM) 10K type strain sequencing project: providing services to taxonomists for standard genome sequencing and annotation.</title>
        <authorList>
            <consortium name="The Broad Institute Genomics Platform"/>
            <consortium name="The Broad Institute Genome Sequencing Center for Infectious Disease"/>
            <person name="Wu L."/>
            <person name="Ma J."/>
        </authorList>
    </citation>
    <scope>NUCLEOTIDE SEQUENCE [LARGE SCALE GENOMIC DNA]</scope>
    <source>
        <strain evidence="8">ZS-35-S2</strain>
    </source>
</reference>
<evidence type="ECO:0000256" key="2">
    <source>
        <dbReference type="ARBA" id="ARBA00023136"/>
    </source>
</evidence>
<keyword evidence="1 5" id="KW-0732">Signal</keyword>
<proteinExistence type="predicted"/>
<feature type="chain" id="PRO_5047462953" evidence="5">
    <location>
        <begin position="25"/>
        <end position="116"/>
    </location>
</feature>
<evidence type="ECO:0000256" key="3">
    <source>
        <dbReference type="ARBA" id="ARBA00023139"/>
    </source>
</evidence>
<dbReference type="InterPro" id="IPR036328">
    <property type="entry name" value="MliC_sf"/>
</dbReference>
<protein>
    <submittedName>
        <fullName evidence="7">MliC family protein</fullName>
    </submittedName>
</protein>
<accession>A0ABW5CMI9</accession>
<evidence type="ECO:0000256" key="5">
    <source>
        <dbReference type="SAM" id="SignalP"/>
    </source>
</evidence>
<gene>
    <name evidence="7" type="ORF">ACFSKQ_13155</name>
</gene>
<evidence type="ECO:0000259" key="6">
    <source>
        <dbReference type="Pfam" id="PF09864"/>
    </source>
</evidence>
<dbReference type="Pfam" id="PF09864">
    <property type="entry name" value="MliC"/>
    <property type="match status" value="1"/>
</dbReference>
<feature type="signal peptide" evidence="5">
    <location>
        <begin position="1"/>
        <end position="24"/>
    </location>
</feature>
<dbReference type="RefSeq" id="WP_209737068.1">
    <property type="nucleotide sequence ID" value="NZ_CP072611.1"/>
</dbReference>